<reference evidence="9 10" key="1">
    <citation type="submission" date="2020-02" db="EMBL/GenBank/DDBJ databases">
        <title>Broccoli isolated Pseudomonas sp.</title>
        <authorList>
            <person name="Fujikawa T."/>
            <person name="Sawada H."/>
        </authorList>
    </citation>
    <scope>NUCLEOTIDE SEQUENCE [LARGE SCALE GENOMIC DNA]</scope>
    <source>
        <strain evidence="9 10">MAFF212427</strain>
    </source>
</reference>
<dbReference type="GO" id="GO:0018189">
    <property type="term" value="P:pyrroloquinoline quinone biosynthetic process"/>
    <property type="evidence" value="ECO:0007669"/>
    <property type="project" value="InterPro"/>
</dbReference>
<evidence type="ECO:0000259" key="8">
    <source>
        <dbReference type="Pfam" id="PF00675"/>
    </source>
</evidence>
<dbReference type="GO" id="GO:0008270">
    <property type="term" value="F:zinc ion binding"/>
    <property type="evidence" value="ECO:0007669"/>
    <property type="project" value="InterPro"/>
</dbReference>
<evidence type="ECO:0000256" key="1">
    <source>
        <dbReference type="ARBA" id="ARBA00007261"/>
    </source>
</evidence>
<dbReference type="InterPro" id="IPR011249">
    <property type="entry name" value="Metalloenz_LuxS/M16"/>
</dbReference>
<gene>
    <name evidence="9" type="primary">pqqF</name>
    <name evidence="9" type="ORF">G3436_13460</name>
</gene>
<feature type="region of interest" description="Disordered" evidence="7">
    <location>
        <begin position="306"/>
        <end position="335"/>
    </location>
</feature>
<evidence type="ECO:0000256" key="4">
    <source>
        <dbReference type="ARBA" id="ARBA00022801"/>
    </source>
</evidence>
<keyword evidence="2" id="KW-0645">Protease</keyword>
<dbReference type="SUPFAM" id="SSF63411">
    <property type="entry name" value="LuxS/MPP-like metallohydrolase"/>
    <property type="match status" value="1"/>
</dbReference>
<feature type="compositionally biased region" description="Basic residues" evidence="7">
    <location>
        <begin position="249"/>
        <end position="259"/>
    </location>
</feature>
<organism evidence="9 10">
    <name type="scientific">Pseudomonas brassicae</name>
    <dbReference type="NCBI Taxonomy" id="2708063"/>
    <lineage>
        <taxon>Bacteria</taxon>
        <taxon>Pseudomonadati</taxon>
        <taxon>Pseudomonadota</taxon>
        <taxon>Gammaproteobacteria</taxon>
        <taxon>Pseudomonadales</taxon>
        <taxon>Pseudomonadaceae</taxon>
        <taxon>Pseudomonas</taxon>
    </lineage>
</organism>
<dbReference type="Gene3D" id="3.30.830.10">
    <property type="entry name" value="Metalloenzyme, LuxS/M16 peptidase-like"/>
    <property type="match status" value="1"/>
</dbReference>
<dbReference type="PANTHER" id="PTHR43690">
    <property type="entry name" value="NARDILYSIN"/>
    <property type="match status" value="1"/>
</dbReference>
<proteinExistence type="inferred from homology"/>
<dbReference type="GO" id="GO:0004222">
    <property type="term" value="F:metalloendopeptidase activity"/>
    <property type="evidence" value="ECO:0007669"/>
    <property type="project" value="InterPro"/>
</dbReference>
<comment type="caution">
    <text evidence="9">The sequence shown here is derived from an EMBL/GenBank/DDBJ whole genome shotgun (WGS) entry which is preliminary data.</text>
</comment>
<dbReference type="EMBL" id="JAAHBU010000170">
    <property type="protein sequence ID" value="NER64700.1"/>
    <property type="molecule type" value="Genomic_DNA"/>
</dbReference>
<dbReference type="EC" id="3.4.24.-" evidence="9"/>
<comment type="similarity">
    <text evidence="1">Belongs to the peptidase M16 family.</text>
</comment>
<dbReference type="Pfam" id="PF00675">
    <property type="entry name" value="Peptidase_M16"/>
    <property type="match status" value="1"/>
</dbReference>
<evidence type="ECO:0000256" key="7">
    <source>
        <dbReference type="SAM" id="MobiDB-lite"/>
    </source>
</evidence>
<dbReference type="GO" id="GO:0006508">
    <property type="term" value="P:proteolysis"/>
    <property type="evidence" value="ECO:0007669"/>
    <property type="project" value="UniProtKB-KW"/>
</dbReference>
<keyword evidence="4 9" id="KW-0378">Hydrolase</keyword>
<evidence type="ECO:0000256" key="5">
    <source>
        <dbReference type="ARBA" id="ARBA00022833"/>
    </source>
</evidence>
<protein>
    <submittedName>
        <fullName evidence="9">Pyrroloquinoline quinone biosynthesis protein PqqF</fullName>
        <ecNumber evidence="9">3.4.24.-</ecNumber>
    </submittedName>
</protein>
<dbReference type="Proteomes" id="UP000482634">
    <property type="component" value="Unassembled WGS sequence"/>
</dbReference>
<dbReference type="InterPro" id="IPR050626">
    <property type="entry name" value="Peptidase_M16"/>
</dbReference>
<sequence length="335" mass="36849">MPSARLTLTNGLQVTLRHAPHLKRCAAAIRVRAGSHDAPQAWPGLAHFLEHLFFLGNARFPVDDALMRYVQRQGGQVNASTRERTTDFFFEVPVAAFEGGLTRLCEMLARPQAGLAQQQREREVIHAEFIAWARNPEAQRQFALLQCVSAQHPLAAFHAGNRYSLPLYAGRFQQALKDFHQRFYHAGQMTLSLVGPQSLSVLQGLAEHAGALFAPACACARPGAGLARRHRKAGATARPTGSAVRLRTATRGRRRRNRVSRQLALGHPPRRPAGHTARARLAARFQFCTAVHIRRASIAAYPIQADRQRARRPGTSPAGGRVALAAQHRARGAEP</sequence>
<feature type="domain" description="Peptidase M16 N-terminal" evidence="8">
    <location>
        <begin position="14"/>
        <end position="145"/>
    </location>
</feature>
<dbReference type="PANTHER" id="PTHR43690:SF18">
    <property type="entry name" value="INSULIN-DEGRADING ENZYME-RELATED"/>
    <property type="match status" value="1"/>
</dbReference>
<evidence type="ECO:0000256" key="6">
    <source>
        <dbReference type="ARBA" id="ARBA00023049"/>
    </source>
</evidence>
<dbReference type="InterPro" id="IPR011765">
    <property type="entry name" value="Pept_M16_N"/>
</dbReference>
<keyword evidence="10" id="KW-1185">Reference proteome</keyword>
<dbReference type="RefSeq" id="WP_163945693.1">
    <property type="nucleotide sequence ID" value="NZ_JAAHBU010000170.1"/>
</dbReference>
<dbReference type="InterPro" id="IPR011844">
    <property type="entry name" value="PQQ_synth_PqqF"/>
</dbReference>
<dbReference type="AlphaFoldDB" id="A0A6B3NWV0"/>
<keyword evidence="5" id="KW-0862">Zinc</keyword>
<evidence type="ECO:0000313" key="9">
    <source>
        <dbReference type="EMBL" id="NER64700.1"/>
    </source>
</evidence>
<evidence type="ECO:0000256" key="3">
    <source>
        <dbReference type="ARBA" id="ARBA00022723"/>
    </source>
</evidence>
<accession>A0A6B3NWV0</accession>
<keyword evidence="6" id="KW-0482">Metalloprotease</keyword>
<feature type="region of interest" description="Disordered" evidence="7">
    <location>
        <begin position="249"/>
        <end position="275"/>
    </location>
</feature>
<evidence type="ECO:0000313" key="10">
    <source>
        <dbReference type="Proteomes" id="UP000482634"/>
    </source>
</evidence>
<keyword evidence="3" id="KW-0479">Metal-binding</keyword>
<name>A0A6B3NWV0_9PSED</name>
<dbReference type="NCBIfam" id="TIGR02110">
    <property type="entry name" value="PQQ_syn_pqqF"/>
    <property type="match status" value="1"/>
</dbReference>
<evidence type="ECO:0000256" key="2">
    <source>
        <dbReference type="ARBA" id="ARBA00022670"/>
    </source>
</evidence>